<dbReference type="Proteomes" id="UP000181917">
    <property type="component" value="Unassembled WGS sequence"/>
</dbReference>
<dbReference type="Pfam" id="PF00501">
    <property type="entry name" value="AMP-binding"/>
    <property type="match status" value="1"/>
</dbReference>
<comment type="similarity">
    <text evidence="1">Belongs to the ATP-dependent AMP-binding enzyme family.</text>
</comment>
<dbReference type="PANTHER" id="PTHR43201:SF5">
    <property type="entry name" value="MEDIUM-CHAIN ACYL-COA LIGASE ACSF2, MITOCHONDRIAL"/>
    <property type="match status" value="1"/>
</dbReference>
<evidence type="ECO:0000313" key="5">
    <source>
        <dbReference type="EMBL" id="SDR29759.1"/>
    </source>
</evidence>
<dbReference type="Gene3D" id="3.30.300.30">
    <property type="match status" value="1"/>
</dbReference>
<dbReference type="STRING" id="37928.SAMN04489742_4730"/>
<dbReference type="Gene3D" id="3.40.50.12780">
    <property type="entry name" value="N-terminal domain of ligase-like"/>
    <property type="match status" value="1"/>
</dbReference>
<evidence type="ECO:0000256" key="1">
    <source>
        <dbReference type="ARBA" id="ARBA00006432"/>
    </source>
</evidence>
<feature type="domain" description="AMP-dependent synthetase/ligase" evidence="3">
    <location>
        <begin position="35"/>
        <end position="397"/>
    </location>
</feature>
<dbReference type="GO" id="GO:0031956">
    <property type="term" value="F:medium-chain fatty acid-CoA ligase activity"/>
    <property type="evidence" value="ECO:0007669"/>
    <property type="project" value="TreeGrafter"/>
</dbReference>
<evidence type="ECO:0000256" key="2">
    <source>
        <dbReference type="ARBA" id="ARBA00022598"/>
    </source>
</evidence>
<keyword evidence="6" id="KW-1185">Reference proteome</keyword>
<dbReference type="AlphaFoldDB" id="A0A1H1HWU2"/>
<dbReference type="InterPro" id="IPR025110">
    <property type="entry name" value="AMP-bd_C"/>
</dbReference>
<accession>A0A1H1HWU2</accession>
<organism evidence="5 6">
    <name type="scientific">Crystallibacter crystallopoietes</name>
    <dbReference type="NCBI Taxonomy" id="37928"/>
    <lineage>
        <taxon>Bacteria</taxon>
        <taxon>Bacillati</taxon>
        <taxon>Actinomycetota</taxon>
        <taxon>Actinomycetes</taxon>
        <taxon>Micrococcales</taxon>
        <taxon>Micrococcaceae</taxon>
        <taxon>Crystallibacter</taxon>
    </lineage>
</organism>
<dbReference type="Pfam" id="PF13193">
    <property type="entry name" value="AMP-binding_C"/>
    <property type="match status" value="1"/>
</dbReference>
<protein>
    <submittedName>
        <fullName evidence="5">Acyl-CoA synthetase</fullName>
    </submittedName>
</protein>
<dbReference type="KEGG" id="acry:AC20117_23000"/>
<dbReference type="PROSITE" id="PS00455">
    <property type="entry name" value="AMP_BINDING"/>
    <property type="match status" value="1"/>
</dbReference>
<feature type="domain" description="AMP-binding enzyme C-terminal" evidence="4">
    <location>
        <begin position="448"/>
        <end position="524"/>
    </location>
</feature>
<evidence type="ECO:0000259" key="4">
    <source>
        <dbReference type="Pfam" id="PF13193"/>
    </source>
</evidence>
<gene>
    <name evidence="5" type="ORF">SAMN04489742_4730</name>
</gene>
<dbReference type="SUPFAM" id="SSF56801">
    <property type="entry name" value="Acetyl-CoA synthetase-like"/>
    <property type="match status" value="1"/>
</dbReference>
<dbReference type="InterPro" id="IPR045851">
    <property type="entry name" value="AMP-bd_C_sf"/>
</dbReference>
<dbReference type="PANTHER" id="PTHR43201">
    <property type="entry name" value="ACYL-COA SYNTHETASE"/>
    <property type="match status" value="1"/>
</dbReference>
<sequence length="551" mass="59226">MINRMLTRLDMPQAREYYDAGYWQDQTIYARARVAASCNPDKVAVLERSRTTSYRCLLDAADRLAGHLADAGLQSGDRVAIWLPSRAEVAAALLACSRNGYIACPSLHRDHTVGDIVALAQRMGAKAFIGQPNYGADSDRADIFSRLNEVETLRMHIRLEPAGSNGTLFPDIPADAPDGAPHHDPEAIVYLAFTSGTTGRPKGVMHSSNTLLAPVRALARDWNLDDDMVIYSLSPLSHNLGFGAMLLALTGGGTLVAHDLARGQSVARRIAETGATFVFGVPTHAIDLLTELERGDVVSLPKLKGFRISGAAIPTDVAERLIAVGVVPQSGYGMTEAGSHHYTLPEDDPALIVASSGRPYRGHEARIISGDDASVELPAGTVGQIAGRGPSVMLGYFDDQLSTESAFTSDGWFLTGDLGWADEQGNIHITGRKKDVIIRGGHNIFPAKIENLASRFEAVGRAAAIPIPDKRLGERVCLVVTRAGQSDPAPDALLEFLDQQGLSKYDMPEYLQIVESIPLLPSGKLDKRRLSAQLEAGEITPNPIRFTAAAR</sequence>
<evidence type="ECO:0000313" key="6">
    <source>
        <dbReference type="Proteomes" id="UP000181917"/>
    </source>
</evidence>
<dbReference type="InterPro" id="IPR000873">
    <property type="entry name" value="AMP-dep_synth/lig_dom"/>
</dbReference>
<evidence type="ECO:0000259" key="3">
    <source>
        <dbReference type="Pfam" id="PF00501"/>
    </source>
</evidence>
<reference evidence="5 6" key="1">
    <citation type="submission" date="2016-10" db="EMBL/GenBank/DDBJ databases">
        <authorList>
            <person name="de Groot N.N."/>
        </authorList>
    </citation>
    <scope>NUCLEOTIDE SEQUENCE [LARGE SCALE GENOMIC DNA]</scope>
    <source>
        <strain evidence="5 6">DSM 20117</strain>
    </source>
</reference>
<dbReference type="InterPro" id="IPR020845">
    <property type="entry name" value="AMP-binding_CS"/>
</dbReference>
<dbReference type="InterPro" id="IPR042099">
    <property type="entry name" value="ANL_N_sf"/>
</dbReference>
<name>A0A1H1HWU2_9MICC</name>
<proteinExistence type="inferred from homology"/>
<dbReference type="GO" id="GO:0006631">
    <property type="term" value="P:fatty acid metabolic process"/>
    <property type="evidence" value="ECO:0007669"/>
    <property type="project" value="TreeGrafter"/>
</dbReference>
<dbReference type="EMBL" id="FNKH01000003">
    <property type="protein sequence ID" value="SDR29759.1"/>
    <property type="molecule type" value="Genomic_DNA"/>
</dbReference>
<keyword evidence="2" id="KW-0436">Ligase</keyword>
<dbReference type="OrthoDB" id="9803968at2"/>